<evidence type="ECO:0000313" key="3">
    <source>
        <dbReference type="EMBL" id="USS43055.1"/>
    </source>
</evidence>
<dbReference type="EMBL" id="CP099583">
    <property type="protein sequence ID" value="USS43055.1"/>
    <property type="molecule type" value="Genomic_DNA"/>
</dbReference>
<reference evidence="2 4" key="1">
    <citation type="submission" date="2020-12" db="EMBL/GenBank/DDBJ databases">
        <title>FDA dAtabase for Regulatory Grade micrObial Sequences (FDA-ARGOS): Supporting development and validation of Infectious Disease Dx tests.</title>
        <authorList>
            <person name="Minogue T."/>
            <person name="Wolcott M."/>
            <person name="Wasieloski L."/>
            <person name="Aguilar W."/>
            <person name="Moore D."/>
            <person name="Jaissle J."/>
            <person name="Tallon L."/>
            <person name="Sadzewicz L."/>
            <person name="Zhao X."/>
            <person name="Boylan J."/>
            <person name="Ott S."/>
            <person name="Bowen H."/>
            <person name="Vavikolanu K."/>
            <person name="Mehta A."/>
            <person name="Aluvathingal J."/>
            <person name="Nadendla S."/>
            <person name="Yan Y."/>
            <person name="Sichtig H."/>
        </authorList>
    </citation>
    <scope>NUCLEOTIDE SEQUENCE [LARGE SCALE GENOMIC DNA]</scope>
    <source>
        <strain evidence="2 4">FDAARGOS_949</strain>
    </source>
</reference>
<name>A0AAQ0BQM4_BURGL</name>
<proteinExistence type="predicted"/>
<organism evidence="2 4">
    <name type="scientific">Burkholderia glumae</name>
    <name type="common">Pseudomonas glumae</name>
    <dbReference type="NCBI Taxonomy" id="337"/>
    <lineage>
        <taxon>Bacteria</taxon>
        <taxon>Pseudomonadati</taxon>
        <taxon>Pseudomonadota</taxon>
        <taxon>Betaproteobacteria</taxon>
        <taxon>Burkholderiales</taxon>
        <taxon>Burkholderiaceae</taxon>
        <taxon>Burkholderia</taxon>
    </lineage>
</organism>
<keyword evidence="5" id="KW-1185">Reference proteome</keyword>
<dbReference type="GeneID" id="45693568"/>
<reference evidence="3" key="2">
    <citation type="submission" date="2022-06" db="EMBL/GenBank/DDBJ databases">
        <title>Draft genome sequence of Burkholderia glumae strain GR20004 isolated from rice panicle showing bacterial panicle blight.</title>
        <authorList>
            <person name="Choi S.Y."/>
            <person name="Lee Y.H."/>
        </authorList>
    </citation>
    <scope>NUCLEOTIDE SEQUENCE</scope>
    <source>
        <strain evidence="3">GR20004</strain>
    </source>
</reference>
<dbReference type="Pfam" id="PF06996">
    <property type="entry name" value="T6SS_TssG"/>
    <property type="match status" value="1"/>
</dbReference>
<accession>A0AAQ0BQM4</accession>
<dbReference type="InterPro" id="IPR010732">
    <property type="entry name" value="T6SS_TssG-like"/>
</dbReference>
<dbReference type="EMBL" id="CP065600">
    <property type="protein sequence ID" value="QPQ90909.1"/>
    <property type="molecule type" value="Genomic_DNA"/>
</dbReference>
<dbReference type="RefSeq" id="WP_012733041.1">
    <property type="nucleotide sequence ID" value="NZ_CP021075.1"/>
</dbReference>
<dbReference type="NCBIfam" id="TIGR03347">
    <property type="entry name" value="VI_chp_1"/>
    <property type="match status" value="1"/>
</dbReference>
<protein>
    <submittedName>
        <fullName evidence="2">Type VI secretion system baseplate subunit TssG</fullName>
    </submittedName>
</protein>
<gene>
    <name evidence="2" type="primary">tssG</name>
    <name evidence="2" type="ORF">I6H06_04040</name>
    <name evidence="3" type="ORF">NFI99_00745</name>
</gene>
<dbReference type="Proteomes" id="UP001056386">
    <property type="component" value="Chromosome 2"/>
</dbReference>
<feature type="region of interest" description="Disordered" evidence="1">
    <location>
        <begin position="1"/>
        <end position="21"/>
    </location>
</feature>
<sequence length="356" mass="39534">MSRDPAGVAAPNCGNDIEPPRARLDPGKLRAWFDPDAPWRAGFLSLLRTIAAREPGLRPPGTASRPCDEPFRIGQQPTLTFAPREIAALGIHDGRLDIRLFGLGLWGPQGPLPLHMTELAYSRVESHQDHALVHLLDVFHHRALSQFYRAWASAQSIASLDRPDEETFSFYVASLAGTDPDEARRSCLATHARYSAAAHLVREARNPDGIATTLSHYFGVPMQVEEFVAHWIRLSDTEHTHIGKPGHASIIGEGALLGEAIPDRQHKFRLVVGPLDLGQYLRLTPHGADLATFVEWVRAFVGHEYAWEVKLLIKPCEVPPARADTSQRLGYSTWLGEPTHDRPVVGMVFEPEQYTD</sequence>
<evidence type="ECO:0000313" key="5">
    <source>
        <dbReference type="Proteomes" id="UP001056386"/>
    </source>
</evidence>
<dbReference type="Proteomes" id="UP000594892">
    <property type="component" value="Chromosome 1"/>
</dbReference>
<evidence type="ECO:0000313" key="2">
    <source>
        <dbReference type="EMBL" id="QPQ90909.1"/>
    </source>
</evidence>
<dbReference type="AlphaFoldDB" id="A0AAQ0BQM4"/>
<evidence type="ECO:0000256" key="1">
    <source>
        <dbReference type="SAM" id="MobiDB-lite"/>
    </source>
</evidence>
<evidence type="ECO:0000313" key="4">
    <source>
        <dbReference type="Proteomes" id="UP000594892"/>
    </source>
</evidence>
<dbReference type="PANTHER" id="PTHR35564:SF4">
    <property type="entry name" value="CYTOPLASMIC PROTEIN"/>
    <property type="match status" value="1"/>
</dbReference>
<dbReference type="PANTHER" id="PTHR35564">
    <property type="match status" value="1"/>
</dbReference>